<dbReference type="OrthoDB" id="4927418at2759"/>
<reference evidence="1 2" key="1">
    <citation type="journal article" date="2016" name="Genome Biol. Evol.">
        <title>Divergent and convergent evolution of fungal pathogenicity.</title>
        <authorList>
            <person name="Shang Y."/>
            <person name="Xiao G."/>
            <person name="Zheng P."/>
            <person name="Cen K."/>
            <person name="Zhan S."/>
            <person name="Wang C."/>
        </authorList>
    </citation>
    <scope>NUCLEOTIDE SEQUENCE [LARGE SCALE GENOMIC DNA]</scope>
    <source>
        <strain evidence="1 2">ARSEF 2679</strain>
    </source>
</reference>
<organism evidence="1 2">
    <name type="scientific">Cordyceps fumosorosea (strain ARSEF 2679)</name>
    <name type="common">Isaria fumosorosea</name>
    <dbReference type="NCBI Taxonomy" id="1081104"/>
    <lineage>
        <taxon>Eukaryota</taxon>
        <taxon>Fungi</taxon>
        <taxon>Dikarya</taxon>
        <taxon>Ascomycota</taxon>
        <taxon>Pezizomycotina</taxon>
        <taxon>Sordariomycetes</taxon>
        <taxon>Hypocreomycetidae</taxon>
        <taxon>Hypocreales</taxon>
        <taxon>Cordycipitaceae</taxon>
        <taxon>Cordyceps</taxon>
    </lineage>
</organism>
<accession>A0A167DS28</accession>
<protein>
    <recommendedName>
        <fullName evidence="3">Reverse transcriptase</fullName>
    </recommendedName>
</protein>
<name>A0A167DS28_CORFA</name>
<dbReference type="GeneID" id="30025995"/>
<dbReference type="PANTHER" id="PTHR33481:SF1">
    <property type="entry name" value="ENDONUCLEASE_EXONUCLEASE_PHOSPHATASE DOMAIN-CONTAINING PROTEIN-RELATED"/>
    <property type="match status" value="1"/>
</dbReference>
<evidence type="ECO:0000313" key="2">
    <source>
        <dbReference type="Proteomes" id="UP000076744"/>
    </source>
</evidence>
<dbReference type="PANTHER" id="PTHR33481">
    <property type="entry name" value="REVERSE TRANSCRIPTASE"/>
    <property type="match status" value="1"/>
</dbReference>
<dbReference type="STRING" id="1081104.A0A167DS28"/>
<dbReference type="AlphaFoldDB" id="A0A167DS28"/>
<dbReference type="RefSeq" id="XP_018699520.1">
    <property type="nucleotide sequence ID" value="XM_018853304.1"/>
</dbReference>
<proteinExistence type="predicted"/>
<gene>
    <name evidence="1" type="ORF">ISF_09703</name>
</gene>
<evidence type="ECO:0000313" key="1">
    <source>
        <dbReference type="EMBL" id="OAA42787.1"/>
    </source>
</evidence>
<dbReference type="EMBL" id="AZHB01000065">
    <property type="protein sequence ID" value="OAA42787.1"/>
    <property type="molecule type" value="Genomic_DNA"/>
</dbReference>
<comment type="caution">
    <text evidence="1">The sequence shown here is derived from an EMBL/GenBank/DDBJ whole genome shotgun (WGS) entry which is preliminary data.</text>
</comment>
<sequence length="480" mass="53510">MPLRKGSIRGNLQRSLLTKRGARVYGGANVGAATLERRSGATFDIQKTAIIHFTKTARKLNADPFIIKDQIIYPKDHVKILGLIVDARLKYKQQIARAASKGLATALELTRFKGLTAATARRLFSATVAPAVDYASNIWMHAYKDRNVGPINRVQRVGAQAIVGTFLTVATSIAEAEASILSAGERFWKRATKMWIDIHTLPQTNRLHRITSRIQKHYFGGYRSPFHQVAYRLKNVPLQEIETILPFTLAPWEKRIQSIKHDKPNKDTEISWDMCIAVSSSARNDVVGGGGAIEVTANGDGEARRGTFSLTVGWSAEQNPYFGELATLAHALTGMPDVRHRRVALLTTNQAVALTLRTPRQHSGQEHVRSIYNSIKRLWKNGNDILVVWIPSSSQDKTLLLAKREARQATKQGSIPSRQASIMKSTTLNLERKRIETERSLPDRVGNHTKKVDAALPGAHTRELYDNRPWTERSSIVNAV</sequence>
<dbReference type="Proteomes" id="UP000076744">
    <property type="component" value="Unassembled WGS sequence"/>
</dbReference>
<evidence type="ECO:0008006" key="3">
    <source>
        <dbReference type="Google" id="ProtNLM"/>
    </source>
</evidence>
<keyword evidence="2" id="KW-1185">Reference proteome</keyword>